<gene>
    <name evidence="1" type="ORF">GCM10010102_02300</name>
</gene>
<dbReference type="Gene3D" id="3.40.50.1820">
    <property type="entry name" value="alpha/beta hydrolase"/>
    <property type="match status" value="1"/>
</dbReference>
<comment type="caution">
    <text evidence="1">The sequence shown here is derived from an EMBL/GenBank/DDBJ whole genome shotgun (WGS) entry which is preliminary data.</text>
</comment>
<evidence type="ECO:0000313" key="1">
    <source>
        <dbReference type="EMBL" id="GGM09989.1"/>
    </source>
</evidence>
<name>A0A8H9GF58_9MICO</name>
<keyword evidence="2" id="KW-1185">Reference proteome</keyword>
<dbReference type="AlphaFoldDB" id="A0A8H9GF58"/>
<protein>
    <submittedName>
        <fullName evidence="1">Uncharacterized protein</fullName>
    </submittedName>
</protein>
<reference evidence="1" key="1">
    <citation type="journal article" date="2014" name="Int. J. Syst. Evol. Microbiol.">
        <title>Complete genome sequence of Corynebacterium casei LMG S-19264T (=DSM 44701T), isolated from a smear-ripened cheese.</title>
        <authorList>
            <consortium name="US DOE Joint Genome Institute (JGI-PGF)"/>
            <person name="Walter F."/>
            <person name="Albersmeier A."/>
            <person name="Kalinowski J."/>
            <person name="Ruckert C."/>
        </authorList>
    </citation>
    <scope>NUCLEOTIDE SEQUENCE</scope>
    <source>
        <strain evidence="1">JCM 3051</strain>
    </source>
</reference>
<proteinExistence type="predicted"/>
<sequence>MSEQMTRDDARSAGSARDAVLAVPDVARDAALAVPDTAPDAVFAVPDDDALLAAGPSAGRAGPIRVIFVPGLGDRLPPLVHLQREALRAWRALGVRTTMFRVRWSSDATFEERLDRLDAMVERYERRGERVALMGASAGAGAVLAAYARRRSIVAVVIIAGKFIEPEDIIAPVLEHNAPFAQSLATVPRLLEQLGPDDRARILSLRSARDGVVDDEDTLLEGAVNETMRVVGHVIAIGYALVFQARRVVRFLRESARETPPPTRGSHLAR</sequence>
<dbReference type="InterPro" id="IPR029058">
    <property type="entry name" value="AB_hydrolase_fold"/>
</dbReference>
<organism evidence="1 2">
    <name type="scientific">Promicromonospora citrea</name>
    <dbReference type="NCBI Taxonomy" id="43677"/>
    <lineage>
        <taxon>Bacteria</taxon>
        <taxon>Bacillati</taxon>
        <taxon>Actinomycetota</taxon>
        <taxon>Actinomycetes</taxon>
        <taxon>Micrococcales</taxon>
        <taxon>Promicromonosporaceae</taxon>
        <taxon>Promicromonospora</taxon>
    </lineage>
</organism>
<accession>A0A8H9GF58</accession>
<dbReference type="EMBL" id="BMPT01000001">
    <property type="protein sequence ID" value="GGM09989.1"/>
    <property type="molecule type" value="Genomic_DNA"/>
</dbReference>
<reference evidence="1" key="2">
    <citation type="submission" date="2020-09" db="EMBL/GenBank/DDBJ databases">
        <authorList>
            <person name="Sun Q."/>
            <person name="Ohkuma M."/>
        </authorList>
    </citation>
    <scope>NUCLEOTIDE SEQUENCE</scope>
    <source>
        <strain evidence="1">JCM 3051</strain>
    </source>
</reference>
<evidence type="ECO:0000313" key="2">
    <source>
        <dbReference type="Proteomes" id="UP000655589"/>
    </source>
</evidence>
<dbReference type="Proteomes" id="UP000655589">
    <property type="component" value="Unassembled WGS sequence"/>
</dbReference>
<dbReference type="SUPFAM" id="SSF53474">
    <property type="entry name" value="alpha/beta-Hydrolases"/>
    <property type="match status" value="1"/>
</dbReference>
<dbReference type="RefSeq" id="WP_171106426.1">
    <property type="nucleotide sequence ID" value="NZ_BMPT01000001.1"/>
</dbReference>